<dbReference type="InterPro" id="IPR054158">
    <property type="entry name" value="RNR-II_ins_dom"/>
</dbReference>
<evidence type="ECO:0000256" key="1">
    <source>
        <dbReference type="ARBA" id="ARBA00001922"/>
    </source>
</evidence>
<evidence type="ECO:0000256" key="11">
    <source>
        <dbReference type="ARBA" id="ARBA00023284"/>
    </source>
</evidence>
<feature type="active site" evidence="14">
    <location>
        <position position="426"/>
    </location>
</feature>
<comment type="similarity">
    <text evidence="2">Belongs to the class II ribonucleoside-triphosphate reductase family.</text>
</comment>
<evidence type="ECO:0000256" key="2">
    <source>
        <dbReference type="ARBA" id="ARBA00005654"/>
    </source>
</evidence>
<dbReference type="PANTHER" id="PTHR43371:SF1">
    <property type="entry name" value="RIBONUCLEOSIDE-DIPHOSPHATE REDUCTASE"/>
    <property type="match status" value="1"/>
</dbReference>
<evidence type="ECO:0000256" key="7">
    <source>
        <dbReference type="ARBA" id="ARBA00022628"/>
    </source>
</evidence>
<feature type="domain" description="Ribonucleotide reductase large subunit C-terminal" evidence="16">
    <location>
        <begin position="365"/>
        <end position="509"/>
    </location>
</feature>
<dbReference type="SUPFAM" id="SSF51998">
    <property type="entry name" value="PFL-like glycyl radical enzymes"/>
    <property type="match status" value="1"/>
</dbReference>
<keyword evidence="12" id="KW-0170">Cobalt</keyword>
<feature type="disulfide bond" description="Redox-active" evidence="15">
    <location>
        <begin position="119"/>
        <end position="435"/>
    </location>
</feature>
<dbReference type="AlphaFoldDB" id="A0A1I3Z4T7"/>
<comment type="subunit">
    <text evidence="3">Monomer.</text>
</comment>
<evidence type="ECO:0000313" key="20">
    <source>
        <dbReference type="Proteomes" id="UP000199589"/>
    </source>
</evidence>
<dbReference type="RefSeq" id="WP_218149700.1">
    <property type="nucleotide sequence ID" value="NZ_FOSJ01000029.1"/>
</dbReference>
<evidence type="ECO:0000256" key="9">
    <source>
        <dbReference type="ARBA" id="ARBA00023002"/>
    </source>
</evidence>
<evidence type="ECO:0000256" key="14">
    <source>
        <dbReference type="PIRSR" id="PIRSR613345-1"/>
    </source>
</evidence>
<protein>
    <recommendedName>
        <fullName evidence="5">Adenosylcobalamin-dependent ribonucleoside-triphosphate reductase</fullName>
        <ecNumber evidence="4">1.17.4.2</ecNumber>
    </recommendedName>
</protein>
<evidence type="ECO:0000256" key="3">
    <source>
        <dbReference type="ARBA" id="ARBA00011245"/>
    </source>
</evidence>
<comment type="cofactor">
    <cofactor evidence="1">
        <name>adenosylcob(III)alamin</name>
        <dbReference type="ChEBI" id="CHEBI:18408"/>
    </cofactor>
</comment>
<dbReference type="GO" id="GO:0004748">
    <property type="term" value="F:ribonucleoside-diphosphate reductase activity, thioredoxin disulfide as acceptor"/>
    <property type="evidence" value="ECO:0007669"/>
    <property type="project" value="InterPro"/>
</dbReference>
<sequence length="754" mass="86194">MEFLPTSYVEEYVAQHSNPLNELGEFVYSRTYSRWLEDKGRREYWHETAKRAIEYNMALEYKHLKKIGYSIDLESMRKEAKELFESIYNTKQFPSGRTLWLGNANEKVNENFALGNFNCSFLSIEKWEDLGELFYLLLVGTGVGFKSRKKMAQKMDPIRTDTSLLHSEYRPVPVEERLEHTQTVKMENGYAKIYVGDSKEGWVESLTQYLDLLIKKENEDIHTVKISYNSVRPEGERLKTFGGTASGPAPLKEMFEGINKVLKNEIDPYLDPIEIDDKGYGKVRPVHILDIGNLIGANVVVGGVRRTAEIFLFDADDHESMFAKYGINGIWTEEQLEHHKNIGNLLEKAKIKPRWFDNLKAVGDRREGLDHRRMSNNSIAFEKKPSRDFLHLVFEMMQLEGEPGFFNMEEARRRRPNAEGVNPCGEIILDSKGVCNLTTINVKAFVQENEDGTYRLDLDNLKRAQELSARIGLRMTLTPLEIDSWNDIQQRDRLIGTSVTGWKDALALVNATEEDEVKWMNILRDASRNAADEYAKALRVNAPLLATTVKPEGTLSQVAGGVSPGVHMSHSPYYIRRIRITATDPLVKVAKELGWKIHAEIGTANIYDQNELAKEHVIAQARTVVIDFPIASGSKRTKEDTTVDEQFDTYFRFQKEYVEHNASNTIDVKPGEWAQAEKRVWDGWDKFVGVSFLSHDGGTYTLAPYEACTEKEYEQLKSSMKPFDTTLLHQFERNETNADLDNMEACSSGVCPIR</sequence>
<organism evidence="19 20">
    <name type="scientific">Marinilactibacillus piezotolerans</name>
    <dbReference type="NCBI Taxonomy" id="258723"/>
    <lineage>
        <taxon>Bacteria</taxon>
        <taxon>Bacillati</taxon>
        <taxon>Bacillota</taxon>
        <taxon>Bacilli</taxon>
        <taxon>Lactobacillales</taxon>
        <taxon>Carnobacteriaceae</taxon>
        <taxon>Marinilactibacillus</taxon>
    </lineage>
</organism>
<comment type="catalytic activity">
    <reaction evidence="13">
        <text>a 2'-deoxyribonucleoside 5'-triphosphate + [thioredoxin]-disulfide + H2O = a ribonucleoside 5'-triphosphate + [thioredoxin]-dithiol</text>
        <dbReference type="Rhea" id="RHEA:12701"/>
        <dbReference type="Rhea" id="RHEA-COMP:10698"/>
        <dbReference type="Rhea" id="RHEA-COMP:10700"/>
        <dbReference type="ChEBI" id="CHEBI:15377"/>
        <dbReference type="ChEBI" id="CHEBI:29950"/>
        <dbReference type="ChEBI" id="CHEBI:50058"/>
        <dbReference type="ChEBI" id="CHEBI:61557"/>
        <dbReference type="ChEBI" id="CHEBI:61560"/>
        <dbReference type="EC" id="1.17.4.2"/>
    </reaction>
</comment>
<dbReference type="Pfam" id="PF21995">
    <property type="entry name" value="RNR-II_ins_dom"/>
    <property type="match status" value="1"/>
</dbReference>
<reference evidence="20" key="1">
    <citation type="submission" date="2016-10" db="EMBL/GenBank/DDBJ databases">
        <authorList>
            <person name="Varghese N."/>
            <person name="Submissions S."/>
        </authorList>
    </citation>
    <scope>NUCLEOTIDE SEQUENCE [LARGE SCALE GENOMIC DNA]</scope>
    <source>
        <strain evidence="20">DSM 16108</strain>
    </source>
</reference>
<keyword evidence="9" id="KW-0560">Oxidoreductase</keyword>
<evidence type="ECO:0000259" key="16">
    <source>
        <dbReference type="Pfam" id="PF02867"/>
    </source>
</evidence>
<evidence type="ECO:0000256" key="13">
    <source>
        <dbReference type="ARBA" id="ARBA00048987"/>
    </source>
</evidence>
<dbReference type="EC" id="1.17.4.2" evidence="4"/>
<feature type="active site" evidence="14">
    <location>
        <position position="424"/>
    </location>
</feature>
<dbReference type="Gene3D" id="3.30.1620.10">
    <property type="entry name" value="b-12 dependent (class ii) ribonucleotide reductase, Chain A, Domain 2"/>
    <property type="match status" value="1"/>
</dbReference>
<evidence type="ECO:0000256" key="12">
    <source>
        <dbReference type="ARBA" id="ARBA00023285"/>
    </source>
</evidence>
<feature type="domain" description="B12-dependent ribonucleotide reductase insertion" evidence="18">
    <location>
        <begin position="191"/>
        <end position="262"/>
    </location>
</feature>
<evidence type="ECO:0000256" key="5">
    <source>
        <dbReference type="ARBA" id="ARBA00021063"/>
    </source>
</evidence>
<dbReference type="NCBIfam" id="TIGR02505">
    <property type="entry name" value="RTPR"/>
    <property type="match status" value="1"/>
</dbReference>
<dbReference type="Pfam" id="PF02867">
    <property type="entry name" value="Ribonuc_red_lgC"/>
    <property type="match status" value="1"/>
</dbReference>
<keyword evidence="7" id="KW-0846">Cobalamin</keyword>
<dbReference type="Gene3D" id="3.90.1390.10">
    <property type="entry name" value="b-12 dependent (class ii) ribonucleotide reductase, chain A, domain 3"/>
    <property type="match status" value="1"/>
</dbReference>
<accession>A0A1I3Z4T7</accession>
<keyword evidence="20" id="KW-1185">Reference proteome</keyword>
<dbReference type="InterPro" id="IPR000788">
    <property type="entry name" value="RNR_lg_C"/>
</dbReference>
<feature type="domain" description="Ribonucleotide reductase alpha-helical" evidence="17">
    <location>
        <begin position="6"/>
        <end position="102"/>
    </location>
</feature>
<keyword evidence="11" id="KW-0676">Redox-active center</keyword>
<dbReference type="GO" id="GO:0008998">
    <property type="term" value="F:ribonucleoside-triphosphate reductase (thioredoxin) activity"/>
    <property type="evidence" value="ECO:0007669"/>
    <property type="project" value="UniProtKB-EC"/>
</dbReference>
<dbReference type="InterPro" id="IPR050862">
    <property type="entry name" value="RdRp_reductase_class-2"/>
</dbReference>
<evidence type="ECO:0000259" key="18">
    <source>
        <dbReference type="Pfam" id="PF21995"/>
    </source>
</evidence>
<dbReference type="PANTHER" id="PTHR43371">
    <property type="entry name" value="VITAMIN B12-DEPENDENT RIBONUCLEOTIDE REDUCTASE"/>
    <property type="match status" value="1"/>
</dbReference>
<dbReference type="GO" id="GO:0031419">
    <property type="term" value="F:cobalamin binding"/>
    <property type="evidence" value="ECO:0007669"/>
    <property type="project" value="UniProtKB-KW"/>
</dbReference>
<name>A0A1I3Z4T7_9LACT</name>
<gene>
    <name evidence="19" type="ORF">SAMN04488569_10293</name>
</gene>
<dbReference type="GO" id="GO:0000166">
    <property type="term" value="F:nucleotide binding"/>
    <property type="evidence" value="ECO:0007669"/>
    <property type="project" value="InterPro"/>
</dbReference>
<dbReference type="Proteomes" id="UP000199589">
    <property type="component" value="Unassembled WGS sequence"/>
</dbReference>
<evidence type="ECO:0000256" key="4">
    <source>
        <dbReference type="ARBA" id="ARBA00012275"/>
    </source>
</evidence>
<dbReference type="EMBL" id="FOSJ01000029">
    <property type="protein sequence ID" value="SFK39037.1"/>
    <property type="molecule type" value="Genomic_DNA"/>
</dbReference>
<keyword evidence="10 15" id="KW-1015">Disulfide bond</keyword>
<evidence type="ECO:0000256" key="10">
    <source>
        <dbReference type="ARBA" id="ARBA00023157"/>
    </source>
</evidence>
<evidence type="ECO:0000256" key="8">
    <source>
        <dbReference type="ARBA" id="ARBA00022705"/>
    </source>
</evidence>
<evidence type="ECO:0000313" key="19">
    <source>
        <dbReference type="EMBL" id="SFK39037.1"/>
    </source>
</evidence>
<dbReference type="InterPro" id="IPR040763">
    <property type="entry name" value="RNR_alpha_hel"/>
</dbReference>
<dbReference type="InterPro" id="IPR013345">
    <property type="entry name" value="RTP_Rdtase_AdoCbl-dep"/>
</dbReference>
<dbReference type="Gene3D" id="3.20.70.20">
    <property type="match status" value="1"/>
</dbReference>
<proteinExistence type="inferred from homology"/>
<dbReference type="GO" id="GO:0006260">
    <property type="term" value="P:DNA replication"/>
    <property type="evidence" value="ECO:0007669"/>
    <property type="project" value="UniProtKB-KW"/>
</dbReference>
<evidence type="ECO:0000256" key="15">
    <source>
        <dbReference type="PIRSR" id="PIRSR613345-2"/>
    </source>
</evidence>
<keyword evidence="6" id="KW-0021">Allosteric enzyme</keyword>
<dbReference type="Pfam" id="PF17975">
    <property type="entry name" value="RNR_Alpha"/>
    <property type="match status" value="1"/>
</dbReference>
<evidence type="ECO:0000256" key="6">
    <source>
        <dbReference type="ARBA" id="ARBA00022533"/>
    </source>
</evidence>
<evidence type="ECO:0000259" key="17">
    <source>
        <dbReference type="Pfam" id="PF17975"/>
    </source>
</evidence>
<keyword evidence="8" id="KW-0235">DNA replication</keyword>